<dbReference type="PANTHER" id="PTHR11592">
    <property type="entry name" value="GLUTATHIONE PEROXIDASE"/>
    <property type="match status" value="1"/>
</dbReference>
<dbReference type="EMBL" id="CP020100">
    <property type="protein sequence ID" value="AQZ95116.1"/>
    <property type="molecule type" value="Genomic_DNA"/>
</dbReference>
<keyword evidence="2 5" id="KW-0575">Peroxidase</keyword>
<feature type="active site" evidence="4">
    <location>
        <position position="56"/>
    </location>
</feature>
<sequence>MRGLLVLLMLLPVWALAGQCPALLQHELPALRSQDRIDLCGFAGKPLIIVNTASFCGYTPQFEGLENVYQRYREQGLEVLGVPSNDFRQEARDQAAIAEVCYVNYGVTFRMSEPQVITGKQAHPLYRALAEQAGERPRWNFHKYIVGRDGQVKASFPSAVSPDDPRFIEALEKAL</sequence>
<evidence type="ECO:0000256" key="3">
    <source>
        <dbReference type="ARBA" id="ARBA00023002"/>
    </source>
</evidence>
<accession>A0A1V0B5A7</accession>
<dbReference type="AlphaFoldDB" id="A0A1V0B5A7"/>
<dbReference type="KEGG" id="ppha:BVH74_10315"/>
<dbReference type="PROSITE" id="PS51355">
    <property type="entry name" value="GLUTATHIONE_PEROXID_3"/>
    <property type="match status" value="1"/>
</dbReference>
<dbReference type="Pfam" id="PF00255">
    <property type="entry name" value="GSHPx"/>
    <property type="match status" value="1"/>
</dbReference>
<dbReference type="PROSITE" id="PS00460">
    <property type="entry name" value="GLUTATHIONE_PEROXID_1"/>
    <property type="match status" value="1"/>
</dbReference>
<keyword evidence="3 5" id="KW-0560">Oxidoreductase</keyword>
<dbReference type="InterPro" id="IPR000889">
    <property type="entry name" value="Glutathione_peroxidase"/>
</dbReference>
<reference evidence="6 7" key="1">
    <citation type="submission" date="2017-03" db="EMBL/GenBank/DDBJ databases">
        <title>Complete genome sequence of the novel DNRA strain Pseudomonas sp. S-6-2 isolated from Chinese polluted river sediment. Journal of Biotechnology.</title>
        <authorList>
            <person name="Li J."/>
            <person name="Xiang F."/>
            <person name="Wang L."/>
            <person name="Xi L."/>
            <person name="Liu J."/>
        </authorList>
    </citation>
    <scope>NUCLEOTIDE SEQUENCE [LARGE SCALE GENOMIC DNA]</scope>
    <source>
        <strain evidence="6 7">S-6-2</strain>
    </source>
</reference>
<dbReference type="Proteomes" id="UP000243488">
    <property type="component" value="Chromosome"/>
</dbReference>
<evidence type="ECO:0000313" key="6">
    <source>
        <dbReference type="EMBL" id="AQZ95116.1"/>
    </source>
</evidence>
<keyword evidence="7" id="KW-1185">Reference proteome</keyword>
<dbReference type="STRING" id="1931241.BVH74_10315"/>
<dbReference type="GO" id="GO:0034599">
    <property type="term" value="P:cellular response to oxidative stress"/>
    <property type="evidence" value="ECO:0007669"/>
    <property type="project" value="TreeGrafter"/>
</dbReference>
<organism evidence="6 7">
    <name type="scientific">Halopseudomonas phragmitis</name>
    <dbReference type="NCBI Taxonomy" id="1931241"/>
    <lineage>
        <taxon>Bacteria</taxon>
        <taxon>Pseudomonadati</taxon>
        <taxon>Pseudomonadota</taxon>
        <taxon>Gammaproteobacteria</taxon>
        <taxon>Pseudomonadales</taxon>
        <taxon>Pseudomonadaceae</taxon>
        <taxon>Halopseudomonas</taxon>
    </lineage>
</organism>
<dbReference type="PIRSF" id="PIRSF000303">
    <property type="entry name" value="Glutathion_perox"/>
    <property type="match status" value="1"/>
</dbReference>
<dbReference type="SUPFAM" id="SSF52833">
    <property type="entry name" value="Thioredoxin-like"/>
    <property type="match status" value="1"/>
</dbReference>
<evidence type="ECO:0000256" key="5">
    <source>
        <dbReference type="RuleBase" id="RU000499"/>
    </source>
</evidence>
<dbReference type="RefSeq" id="WP_080049985.1">
    <property type="nucleotide sequence ID" value="NZ_CP020100.1"/>
</dbReference>
<proteinExistence type="inferred from homology"/>
<comment type="similarity">
    <text evidence="1 5">Belongs to the glutathione peroxidase family.</text>
</comment>
<dbReference type="InterPro" id="IPR036249">
    <property type="entry name" value="Thioredoxin-like_sf"/>
</dbReference>
<dbReference type="InterPro" id="IPR029759">
    <property type="entry name" value="GPX_AS"/>
</dbReference>
<dbReference type="PRINTS" id="PR01011">
    <property type="entry name" value="GLUTPROXDASE"/>
</dbReference>
<dbReference type="Gene3D" id="3.40.30.10">
    <property type="entry name" value="Glutaredoxin"/>
    <property type="match status" value="1"/>
</dbReference>
<dbReference type="CDD" id="cd00340">
    <property type="entry name" value="GSH_Peroxidase"/>
    <property type="match status" value="1"/>
</dbReference>
<dbReference type="GO" id="GO:0004601">
    <property type="term" value="F:peroxidase activity"/>
    <property type="evidence" value="ECO:0007669"/>
    <property type="project" value="UniProtKB-KW"/>
</dbReference>
<evidence type="ECO:0000256" key="4">
    <source>
        <dbReference type="PIRSR" id="PIRSR000303-1"/>
    </source>
</evidence>
<evidence type="ECO:0000256" key="1">
    <source>
        <dbReference type="ARBA" id="ARBA00006926"/>
    </source>
</evidence>
<evidence type="ECO:0000256" key="2">
    <source>
        <dbReference type="ARBA" id="ARBA00022559"/>
    </source>
</evidence>
<evidence type="ECO:0000313" key="7">
    <source>
        <dbReference type="Proteomes" id="UP000243488"/>
    </source>
</evidence>
<dbReference type="PANTHER" id="PTHR11592:SF44">
    <property type="entry name" value="GLUTATHIONE PEROXIDASE"/>
    <property type="match status" value="1"/>
</dbReference>
<name>A0A1V0B5A7_9GAMM</name>
<protein>
    <recommendedName>
        <fullName evidence="5">Glutathione peroxidase</fullName>
    </recommendedName>
</protein>
<gene>
    <name evidence="6" type="ORF">BVH74_10315</name>
</gene>